<dbReference type="AlphaFoldDB" id="A0A917ZB46"/>
<gene>
    <name evidence="3" type="ORF">GCM10012289_65480</name>
</gene>
<dbReference type="PANTHER" id="PTHR24321">
    <property type="entry name" value="DEHYDROGENASES, SHORT CHAIN"/>
    <property type="match status" value="1"/>
</dbReference>
<dbReference type="CDD" id="cd05233">
    <property type="entry name" value="SDR_c"/>
    <property type="match status" value="1"/>
</dbReference>
<name>A0A917ZB46_9ACTN</name>
<evidence type="ECO:0000313" key="3">
    <source>
        <dbReference type="EMBL" id="GGO79956.1"/>
    </source>
</evidence>
<sequence>MSSRLQGRVAAVIGGGSGMGRAICHRLAAEGAKVYVADLNGGSATTVAKEVEEQGGVAVPQQVDATSVAALRALYARVEAEDGVLHIMHNQVGMPGAAGLDISEEEFQRNIDVNVKSVFFSATLAFDLLKKAGKKGSVTMTASTSALVGSPFSPIYSLTKASLVGFTRALALAGAPDGIRVNCICPGTVETPMLASFFGRERGADVTALAADFVAGIPLGRAAQPAEIASVVAFLASDDASFVTGVTVPVDGGLVAK</sequence>
<dbReference type="PRINTS" id="PR00081">
    <property type="entry name" value="GDHRDH"/>
</dbReference>
<dbReference type="RefSeq" id="WP_189128081.1">
    <property type="nucleotide sequence ID" value="NZ_BMNH01000030.1"/>
</dbReference>
<dbReference type="Proteomes" id="UP000646523">
    <property type="component" value="Unassembled WGS sequence"/>
</dbReference>
<proteinExistence type="inferred from homology"/>
<reference evidence="3" key="2">
    <citation type="submission" date="2020-09" db="EMBL/GenBank/DDBJ databases">
        <authorList>
            <person name="Sun Q."/>
            <person name="Zhou Y."/>
        </authorList>
    </citation>
    <scope>NUCLEOTIDE SEQUENCE</scope>
    <source>
        <strain evidence="3">CGMCC 4.7368</strain>
    </source>
</reference>
<dbReference type="InterPro" id="IPR036291">
    <property type="entry name" value="NAD(P)-bd_dom_sf"/>
</dbReference>
<evidence type="ECO:0000256" key="1">
    <source>
        <dbReference type="ARBA" id="ARBA00006484"/>
    </source>
</evidence>
<dbReference type="GO" id="GO:0016491">
    <property type="term" value="F:oxidoreductase activity"/>
    <property type="evidence" value="ECO:0007669"/>
    <property type="project" value="UniProtKB-KW"/>
</dbReference>
<organism evidence="3 4">
    <name type="scientific">Nonomuraea cavernae</name>
    <dbReference type="NCBI Taxonomy" id="2045107"/>
    <lineage>
        <taxon>Bacteria</taxon>
        <taxon>Bacillati</taxon>
        <taxon>Actinomycetota</taxon>
        <taxon>Actinomycetes</taxon>
        <taxon>Streptosporangiales</taxon>
        <taxon>Streptosporangiaceae</taxon>
        <taxon>Nonomuraea</taxon>
    </lineage>
</organism>
<keyword evidence="2" id="KW-0560">Oxidoreductase</keyword>
<dbReference type="SUPFAM" id="SSF51735">
    <property type="entry name" value="NAD(P)-binding Rossmann-fold domains"/>
    <property type="match status" value="1"/>
</dbReference>
<protein>
    <submittedName>
        <fullName evidence="3">Short-chain dehydrogenase</fullName>
    </submittedName>
</protein>
<dbReference type="InterPro" id="IPR002347">
    <property type="entry name" value="SDR_fam"/>
</dbReference>
<evidence type="ECO:0000256" key="2">
    <source>
        <dbReference type="ARBA" id="ARBA00023002"/>
    </source>
</evidence>
<dbReference type="EMBL" id="BMNH01000030">
    <property type="protein sequence ID" value="GGO79956.1"/>
    <property type="molecule type" value="Genomic_DNA"/>
</dbReference>
<reference evidence="3" key="1">
    <citation type="journal article" date="2014" name="Int. J. Syst. Evol. Microbiol.">
        <title>Complete genome sequence of Corynebacterium casei LMG S-19264T (=DSM 44701T), isolated from a smear-ripened cheese.</title>
        <authorList>
            <consortium name="US DOE Joint Genome Institute (JGI-PGF)"/>
            <person name="Walter F."/>
            <person name="Albersmeier A."/>
            <person name="Kalinowski J."/>
            <person name="Ruckert C."/>
        </authorList>
    </citation>
    <scope>NUCLEOTIDE SEQUENCE</scope>
    <source>
        <strain evidence="3">CGMCC 4.7368</strain>
    </source>
</reference>
<dbReference type="Gene3D" id="3.40.50.720">
    <property type="entry name" value="NAD(P)-binding Rossmann-like Domain"/>
    <property type="match status" value="1"/>
</dbReference>
<evidence type="ECO:0000313" key="4">
    <source>
        <dbReference type="Proteomes" id="UP000646523"/>
    </source>
</evidence>
<dbReference type="PANTHER" id="PTHR24321:SF8">
    <property type="entry name" value="ESTRADIOL 17-BETA-DEHYDROGENASE 8-RELATED"/>
    <property type="match status" value="1"/>
</dbReference>
<comment type="similarity">
    <text evidence="1">Belongs to the short-chain dehydrogenases/reductases (SDR) family.</text>
</comment>
<accession>A0A917ZB46</accession>
<dbReference type="FunFam" id="3.40.50.720:FF:000084">
    <property type="entry name" value="Short-chain dehydrogenase reductase"/>
    <property type="match status" value="1"/>
</dbReference>
<dbReference type="Pfam" id="PF13561">
    <property type="entry name" value="adh_short_C2"/>
    <property type="match status" value="1"/>
</dbReference>
<keyword evidence="4" id="KW-1185">Reference proteome</keyword>
<comment type="caution">
    <text evidence="3">The sequence shown here is derived from an EMBL/GenBank/DDBJ whole genome shotgun (WGS) entry which is preliminary data.</text>
</comment>